<dbReference type="GO" id="GO:0005763">
    <property type="term" value="C:mitochondrial small ribosomal subunit"/>
    <property type="evidence" value="ECO:0007669"/>
    <property type="project" value="TreeGrafter"/>
</dbReference>
<dbReference type="PANTHER" id="PTHR12810:SF0">
    <property type="entry name" value="SMALL RIBOSOMAL SUBUNIT PROTEIN MS29"/>
    <property type="match status" value="1"/>
</dbReference>
<evidence type="ECO:0000256" key="1">
    <source>
        <dbReference type="ARBA" id="ARBA00004173"/>
    </source>
</evidence>
<protein>
    <recommendedName>
        <fullName evidence="7">Small ribosomal subunit protein mS29</fullName>
    </recommendedName>
</protein>
<keyword evidence="6" id="KW-0687">Ribonucleoprotein</keyword>
<comment type="caution">
    <text evidence="8">The sequence shown here is derived from an EMBL/GenBank/DDBJ whole genome shotgun (WGS) entry which is preliminary data.</text>
</comment>
<sequence length="356" mass="41491">MKHVGVDHIDSQYFVLPKSANDALFKLSGWRQNHKQMFEMFEETAIMVRKPFHDLLNYLSRTDFERPVNRYVLYGEFGNGKTFTLNHFLYHCFLNRFLIVHCSSPYEWVFTPQETAQSEWKSGRIDTPVEATIALKTFKDQNAALLSELDLRTSKKYTWSLRETTEEGEPLLNLIDYGLNRMKKASDCYAVLLKEIKHWANEGKIKVSVIGDVVNVLYLGESKVLNPDKTTAEMDNITIARAFTKMLRNDWKNGLVVVAVDSSDSFRDKVGRLTGERFGPDLPKYLLTEKGFQDLDPFIPIKVDKYTENEFENCLDYYIRKNYVNHPAAKTEMGRKEIKFMSAYNPLEVYKFCWLL</sequence>
<dbReference type="GO" id="GO:0003735">
    <property type="term" value="F:structural constituent of ribosome"/>
    <property type="evidence" value="ECO:0007669"/>
    <property type="project" value="TreeGrafter"/>
</dbReference>
<evidence type="ECO:0000313" key="9">
    <source>
        <dbReference type="Proteomes" id="UP000285301"/>
    </source>
</evidence>
<proteinExistence type="inferred from homology"/>
<reference evidence="8 9" key="1">
    <citation type="journal article" date="2018" name="Gigascience">
        <title>Genomes of trombidid mites reveal novel predicted allergens and laterally-transferred genes associated with secondary metabolism.</title>
        <authorList>
            <person name="Dong X."/>
            <person name="Chaisiri K."/>
            <person name="Xia D."/>
            <person name="Armstrong S.D."/>
            <person name="Fang Y."/>
            <person name="Donnelly M.J."/>
            <person name="Kadowaki T."/>
            <person name="McGarry J.W."/>
            <person name="Darby A.C."/>
            <person name="Makepeace B.L."/>
        </authorList>
    </citation>
    <scope>NUCLEOTIDE SEQUENCE [LARGE SCALE GENOMIC DNA]</scope>
    <source>
        <strain evidence="8">UoL-WK</strain>
    </source>
</reference>
<evidence type="ECO:0000256" key="5">
    <source>
        <dbReference type="ARBA" id="ARBA00023128"/>
    </source>
</evidence>
<name>A0A443QVE1_9ACAR</name>
<dbReference type="PRINTS" id="PR01716">
    <property type="entry name" value="DEATHASSOCP3"/>
</dbReference>
<accession>A0A443QVE1</accession>
<evidence type="ECO:0000256" key="2">
    <source>
        <dbReference type="ARBA" id="ARBA00009863"/>
    </source>
</evidence>
<keyword evidence="4 8" id="KW-0689">Ribosomal protein</keyword>
<evidence type="ECO:0000256" key="3">
    <source>
        <dbReference type="ARBA" id="ARBA00022946"/>
    </source>
</evidence>
<dbReference type="AlphaFoldDB" id="A0A443QVE1"/>
<evidence type="ECO:0000256" key="7">
    <source>
        <dbReference type="ARBA" id="ARBA00035140"/>
    </source>
</evidence>
<evidence type="ECO:0000256" key="6">
    <source>
        <dbReference type="ARBA" id="ARBA00023274"/>
    </source>
</evidence>
<dbReference type="STRING" id="1965070.A0A443QVE1"/>
<organism evidence="8 9">
    <name type="scientific">Dinothrombium tinctorium</name>
    <dbReference type="NCBI Taxonomy" id="1965070"/>
    <lineage>
        <taxon>Eukaryota</taxon>
        <taxon>Metazoa</taxon>
        <taxon>Ecdysozoa</taxon>
        <taxon>Arthropoda</taxon>
        <taxon>Chelicerata</taxon>
        <taxon>Arachnida</taxon>
        <taxon>Acari</taxon>
        <taxon>Acariformes</taxon>
        <taxon>Trombidiformes</taxon>
        <taxon>Prostigmata</taxon>
        <taxon>Anystina</taxon>
        <taxon>Parasitengona</taxon>
        <taxon>Trombidioidea</taxon>
        <taxon>Trombidiidae</taxon>
        <taxon>Dinothrombium</taxon>
    </lineage>
</organism>
<dbReference type="InterPro" id="IPR019368">
    <property type="entry name" value="Ribosomal_mS29"/>
</dbReference>
<keyword evidence="9" id="KW-1185">Reference proteome</keyword>
<dbReference type="PANTHER" id="PTHR12810">
    <property type="entry name" value="MITOCHONDRIAL 28S RIBOSOMAL PROTEIN S29"/>
    <property type="match status" value="1"/>
</dbReference>
<keyword evidence="3" id="KW-0809">Transit peptide</keyword>
<dbReference type="InterPro" id="IPR008092">
    <property type="entry name" value="Ribosomal_mS29_met"/>
</dbReference>
<comment type="subcellular location">
    <subcellularLocation>
        <location evidence="1">Mitochondrion</location>
    </subcellularLocation>
</comment>
<dbReference type="GO" id="GO:0006915">
    <property type="term" value="P:apoptotic process"/>
    <property type="evidence" value="ECO:0007669"/>
    <property type="project" value="InterPro"/>
</dbReference>
<dbReference type="Pfam" id="PF10236">
    <property type="entry name" value="DAP3"/>
    <property type="match status" value="1"/>
</dbReference>
<gene>
    <name evidence="8" type="ORF">B4U79_13284</name>
</gene>
<keyword evidence="5" id="KW-0496">Mitochondrion</keyword>
<comment type="similarity">
    <text evidence="2">Belongs to the mitochondrion-specific ribosomal protein mS29 family.</text>
</comment>
<dbReference type="Proteomes" id="UP000285301">
    <property type="component" value="Unassembled WGS sequence"/>
</dbReference>
<dbReference type="EMBL" id="NCKU01003746">
    <property type="protein sequence ID" value="RWS06998.1"/>
    <property type="molecule type" value="Genomic_DNA"/>
</dbReference>
<evidence type="ECO:0000313" key="8">
    <source>
        <dbReference type="EMBL" id="RWS06998.1"/>
    </source>
</evidence>
<evidence type="ECO:0000256" key="4">
    <source>
        <dbReference type="ARBA" id="ARBA00022980"/>
    </source>
</evidence>
<dbReference type="OrthoDB" id="274828at2759"/>